<dbReference type="GO" id="GO:0004527">
    <property type="term" value="F:exonuclease activity"/>
    <property type="evidence" value="ECO:0007669"/>
    <property type="project" value="InterPro"/>
</dbReference>
<feature type="compositionally biased region" description="Polar residues" evidence="6">
    <location>
        <begin position="444"/>
        <end position="460"/>
    </location>
</feature>
<accession>A0A6S7L8E8</accession>
<evidence type="ECO:0000259" key="7">
    <source>
        <dbReference type="Pfam" id="PF15870"/>
    </source>
</evidence>
<dbReference type="Proteomes" id="UP001152795">
    <property type="component" value="Unassembled WGS sequence"/>
</dbReference>
<keyword evidence="5" id="KW-0539">Nucleus</keyword>
<feature type="compositionally biased region" description="Low complexity" evidence="6">
    <location>
        <begin position="1"/>
        <end position="10"/>
    </location>
</feature>
<dbReference type="AlphaFoldDB" id="A0A6S7L8E8"/>
<feature type="compositionally biased region" description="Basic and acidic residues" evidence="6">
    <location>
        <begin position="461"/>
        <end position="480"/>
    </location>
</feature>
<feature type="compositionally biased region" description="Basic and acidic residues" evidence="6">
    <location>
        <begin position="344"/>
        <end position="365"/>
    </location>
</feature>
<organism evidence="8 9">
    <name type="scientific">Paramuricea clavata</name>
    <name type="common">Red gorgonian</name>
    <name type="synonym">Violescent sea-whip</name>
    <dbReference type="NCBI Taxonomy" id="317549"/>
    <lineage>
        <taxon>Eukaryota</taxon>
        <taxon>Metazoa</taxon>
        <taxon>Cnidaria</taxon>
        <taxon>Anthozoa</taxon>
        <taxon>Octocorallia</taxon>
        <taxon>Malacalcyonacea</taxon>
        <taxon>Plexauridae</taxon>
        <taxon>Paramuricea</taxon>
    </lineage>
</organism>
<feature type="region of interest" description="Disordered" evidence="6">
    <location>
        <begin position="535"/>
        <end position="564"/>
    </location>
</feature>
<evidence type="ECO:0000313" key="8">
    <source>
        <dbReference type="EMBL" id="CAB4028759.1"/>
    </source>
</evidence>
<feature type="region of interest" description="Disordered" evidence="6">
    <location>
        <begin position="638"/>
        <end position="678"/>
    </location>
</feature>
<feature type="compositionally biased region" description="Basic and acidic residues" evidence="6">
    <location>
        <begin position="373"/>
        <end position="402"/>
    </location>
</feature>
<dbReference type="GO" id="GO:0005634">
    <property type="term" value="C:nucleus"/>
    <property type="evidence" value="ECO:0007669"/>
    <property type="project" value="UniProtKB-SubCell"/>
</dbReference>
<evidence type="ECO:0000256" key="1">
    <source>
        <dbReference type="ARBA" id="ARBA00004123"/>
    </source>
</evidence>
<feature type="region of interest" description="Disordered" evidence="6">
    <location>
        <begin position="776"/>
        <end position="801"/>
    </location>
</feature>
<protein>
    <recommendedName>
        <fullName evidence="7">RNA exonuclease 1 homolog-like domain-containing protein</fullName>
    </recommendedName>
</protein>
<feature type="compositionally biased region" description="Basic and acidic residues" evidence="6">
    <location>
        <begin position="163"/>
        <end position="173"/>
    </location>
</feature>
<dbReference type="PANTHER" id="PTHR12801:SF115">
    <property type="entry name" value="FI18136P1-RELATED"/>
    <property type="match status" value="1"/>
</dbReference>
<dbReference type="InterPro" id="IPR031736">
    <property type="entry name" value="REXO1-like_dom"/>
</dbReference>
<keyword evidence="9" id="KW-1185">Reference proteome</keyword>
<feature type="compositionally biased region" description="Basic and acidic residues" evidence="6">
    <location>
        <begin position="297"/>
        <end position="311"/>
    </location>
</feature>
<feature type="region of interest" description="Disordered" evidence="6">
    <location>
        <begin position="1"/>
        <end position="64"/>
    </location>
</feature>
<feature type="compositionally biased region" description="Basic and acidic residues" evidence="6">
    <location>
        <begin position="424"/>
        <end position="443"/>
    </location>
</feature>
<evidence type="ECO:0000256" key="4">
    <source>
        <dbReference type="ARBA" id="ARBA00022801"/>
    </source>
</evidence>
<sequence>YKPSSTSNTKKTTESRKEENTEIVKPSLESLQNKEKDVKSKVTVKDKVDKNEHKIPDEPTASTKTIFKRTALEEKLIAFSRSADEVLSDSDSDAETQQKGKKQIDTGVTKVPDSLVSQNNEGGEKNRSVSNVSDSSICSETASVANVAQTSGATSIVTTATSKPERTDKKEVVENSENLETEKSDVLPCLKDQMIMCEGMNEPHNIEKKKLSSEQEEALPEPTQHDQLSEMESTDVTMSGNDDESNKEVVEKLKRDKDTELDTKELHEAHKSTEPKEDTKLNTMIQDLQKYGTGMDIEVKTKKEKNKSEIKKIKREKPKPEPPKLTDVNFFSADVSKQNKKKSSKEEKTQATKVKKEEKSENASKDKKKLKKKLSESKLATTKEKSKIQRYKELKKLVKDSENNINTATDPVKSSASVSGEIYSTKKTERTKETKELVKDSKKILSTTTSSGKISASGKSESPDKTERTKISKEPAKVSNKEVNVATDYAKISTSKSGKKDIARKTERNKDIIVKDYVKKTSVVASPGKSVLVISSDTEQSSGEIKKSNVVESDMDNNMEDDSEENELLRIFNDYDPDNDEPDVMDSMDNHMLNIDVEDDKIQQLPKSIAGLKRPSTESIPVGFKKQRVAHQPSLVIHRATASRSSSNPFRRLPRPLQGTLAPPPRQVTQPKSQGERDLVASTHVKQRVTHYTKSSGTLFQRPRIRLEYGAKVPQNVRQKYLDKLVDEYLCMYEDQQEAFNKAEKEEREVYMKSPRRQVYINLCVNLIKKLRDASDQSDVEVTKRNPLASKSTLPSPTKRLKIDPSASANVAKVIHNIEHNVGLEPKSGTVKDDEIPEDEFYARMQKYILTKEELEGNGYPRPSSIPSHAEITDCYSKVKRNVNDPSRHICCRCGKAFVVLESGEYPNKEECVYHHGRLLRNRTAGEIVTSYTCCQGESGCLGCSISKAHVRPTYWSEETGFTETRRNPKSPRKKIYALDCEMVSEVAMLKTSFSVLENVLQTAAMQKMFDNKFRKSTEKYVENDAL</sequence>
<comment type="subcellular location">
    <subcellularLocation>
        <location evidence="1">Nucleus</location>
    </subcellularLocation>
</comment>
<feature type="compositionally biased region" description="Acidic residues" evidence="6">
    <location>
        <begin position="553"/>
        <end position="564"/>
    </location>
</feature>
<evidence type="ECO:0000313" key="9">
    <source>
        <dbReference type="Proteomes" id="UP001152795"/>
    </source>
</evidence>
<feature type="compositionally biased region" description="Basic and acidic residues" evidence="6">
    <location>
        <begin position="32"/>
        <end position="57"/>
    </location>
</feature>
<feature type="compositionally biased region" description="Basic and acidic residues" evidence="6">
    <location>
        <begin position="244"/>
        <end position="280"/>
    </location>
</feature>
<feature type="compositionally biased region" description="Polar residues" evidence="6">
    <location>
        <begin position="140"/>
        <end position="162"/>
    </location>
</feature>
<evidence type="ECO:0000256" key="3">
    <source>
        <dbReference type="ARBA" id="ARBA00022722"/>
    </source>
</evidence>
<reference evidence="8" key="1">
    <citation type="submission" date="2020-04" db="EMBL/GenBank/DDBJ databases">
        <authorList>
            <person name="Alioto T."/>
            <person name="Alioto T."/>
            <person name="Gomez Garrido J."/>
        </authorList>
    </citation>
    <scope>NUCLEOTIDE SEQUENCE</scope>
    <source>
        <strain evidence="8">A484AB</strain>
    </source>
</reference>
<keyword evidence="4" id="KW-0378">Hydrolase</keyword>
<dbReference type="Pfam" id="PF15870">
    <property type="entry name" value="EloA-BP1"/>
    <property type="match status" value="1"/>
</dbReference>
<evidence type="ECO:0000256" key="2">
    <source>
        <dbReference type="ARBA" id="ARBA00006357"/>
    </source>
</evidence>
<name>A0A6S7L8E8_PARCT</name>
<feature type="region of interest" description="Disordered" evidence="6">
    <location>
        <begin position="294"/>
        <end position="481"/>
    </location>
</feature>
<dbReference type="OrthoDB" id="6021713at2759"/>
<comment type="caution">
    <text evidence="8">The sequence shown here is derived from an EMBL/GenBank/DDBJ whole genome shotgun (WGS) entry which is preliminary data.</text>
</comment>
<feature type="non-terminal residue" evidence="8">
    <location>
        <position position="1"/>
    </location>
</feature>
<feature type="region of interest" description="Disordered" evidence="6">
    <location>
        <begin position="80"/>
        <end position="185"/>
    </location>
</feature>
<dbReference type="EMBL" id="CACRXK020015695">
    <property type="protein sequence ID" value="CAB4028759.1"/>
    <property type="molecule type" value="Genomic_DNA"/>
</dbReference>
<feature type="compositionally biased region" description="Basic and acidic residues" evidence="6">
    <location>
        <begin position="11"/>
        <end position="22"/>
    </location>
</feature>
<dbReference type="InterPro" id="IPR047021">
    <property type="entry name" value="REXO1/3/4-like"/>
</dbReference>
<keyword evidence="3" id="KW-0540">Nuclease</keyword>
<gene>
    <name evidence="8" type="ORF">PACLA_8A011251</name>
</gene>
<comment type="similarity">
    <text evidence="2">Belongs to the REXO1/REXO3 family.</text>
</comment>
<feature type="domain" description="RNA exonuclease 1 homolog-like" evidence="7">
    <location>
        <begin position="702"/>
        <end position="864"/>
    </location>
</feature>
<proteinExistence type="inferred from homology"/>
<feature type="compositionally biased region" description="Polar residues" evidence="6">
    <location>
        <begin position="230"/>
        <end position="240"/>
    </location>
</feature>
<dbReference type="PANTHER" id="PTHR12801">
    <property type="entry name" value="RNA EXONUCLEASE REXO1 / RECO3 FAMILY MEMBER-RELATED"/>
    <property type="match status" value="1"/>
</dbReference>
<feature type="compositionally biased region" description="Polar residues" evidence="6">
    <location>
        <begin position="403"/>
        <end position="418"/>
    </location>
</feature>
<feature type="compositionally biased region" description="Low complexity" evidence="6">
    <location>
        <begin position="128"/>
        <end position="139"/>
    </location>
</feature>
<feature type="region of interest" description="Disordered" evidence="6">
    <location>
        <begin position="205"/>
        <end position="281"/>
    </location>
</feature>
<evidence type="ECO:0000256" key="5">
    <source>
        <dbReference type="ARBA" id="ARBA00023242"/>
    </source>
</evidence>
<evidence type="ECO:0000256" key="6">
    <source>
        <dbReference type="SAM" id="MobiDB-lite"/>
    </source>
</evidence>